<feature type="domain" description="DUF4064" evidence="3">
    <location>
        <begin position="14"/>
        <end position="129"/>
    </location>
</feature>
<feature type="compositionally biased region" description="Basic and acidic residues" evidence="1">
    <location>
        <begin position="313"/>
        <end position="353"/>
    </location>
</feature>
<dbReference type="RefSeq" id="WP_145285033.1">
    <property type="nucleotide sequence ID" value="NZ_VMSJ01000001.1"/>
</dbReference>
<feature type="region of interest" description="Disordered" evidence="1">
    <location>
        <begin position="163"/>
        <end position="353"/>
    </location>
</feature>
<dbReference type="OrthoDB" id="2418142at2"/>
<protein>
    <submittedName>
        <fullName evidence="4">DUF4064 domain-containing protein</fullName>
    </submittedName>
</protein>
<keyword evidence="2" id="KW-0812">Transmembrane</keyword>
<feature type="compositionally biased region" description="Basic and acidic residues" evidence="1">
    <location>
        <begin position="208"/>
        <end position="260"/>
    </location>
</feature>
<evidence type="ECO:0000256" key="1">
    <source>
        <dbReference type="SAM" id="MobiDB-lite"/>
    </source>
</evidence>
<feature type="compositionally biased region" description="Polar residues" evidence="1">
    <location>
        <begin position="261"/>
        <end position="270"/>
    </location>
</feature>
<organism evidence="4 5">
    <name type="scientific">Salinicoccus cyprini</name>
    <dbReference type="NCBI Taxonomy" id="2493691"/>
    <lineage>
        <taxon>Bacteria</taxon>
        <taxon>Bacillati</taxon>
        <taxon>Bacillota</taxon>
        <taxon>Bacilli</taxon>
        <taxon>Bacillales</taxon>
        <taxon>Staphylococcaceae</taxon>
        <taxon>Salinicoccus</taxon>
    </lineage>
</organism>
<feature type="compositionally biased region" description="Basic and acidic residues" evidence="1">
    <location>
        <begin position="163"/>
        <end position="201"/>
    </location>
</feature>
<dbReference type="Proteomes" id="UP000315103">
    <property type="component" value="Unassembled WGS sequence"/>
</dbReference>
<feature type="compositionally biased region" description="Basic and acidic residues" evidence="1">
    <location>
        <begin position="271"/>
        <end position="290"/>
    </location>
</feature>
<keyword evidence="2" id="KW-1133">Transmembrane helix</keyword>
<feature type="transmembrane region" description="Helical" evidence="2">
    <location>
        <begin position="20"/>
        <end position="42"/>
    </location>
</feature>
<evidence type="ECO:0000313" key="4">
    <source>
        <dbReference type="EMBL" id="TVT29070.1"/>
    </source>
</evidence>
<evidence type="ECO:0000256" key="2">
    <source>
        <dbReference type="SAM" id="Phobius"/>
    </source>
</evidence>
<keyword evidence="5" id="KW-1185">Reference proteome</keyword>
<feature type="transmembrane region" description="Helical" evidence="2">
    <location>
        <begin position="119"/>
        <end position="152"/>
    </location>
</feature>
<keyword evidence="2" id="KW-0472">Membrane</keyword>
<evidence type="ECO:0000259" key="3">
    <source>
        <dbReference type="Pfam" id="PF13273"/>
    </source>
</evidence>
<reference evidence="4 5" key="1">
    <citation type="submission" date="2019-07" db="EMBL/GenBank/DDBJ databases">
        <title>Salinicoccus cyprini sp. nov., isolated from gastro-intestinal tract of mirror carp, Cyprinus carpio var. specularis, collected from Gobind Sagar Reservoir, Himachal Pradesh, India.</title>
        <authorList>
            <person name="Talwar C."/>
            <person name="Singh A.K."/>
            <person name="Lal R."/>
            <person name="Negi R.K."/>
        </authorList>
    </citation>
    <scope>NUCLEOTIDE SEQUENCE [LARGE SCALE GENOMIC DNA]</scope>
    <source>
        <strain evidence="4 5">CT19</strain>
    </source>
</reference>
<evidence type="ECO:0000313" key="5">
    <source>
        <dbReference type="Proteomes" id="UP000315103"/>
    </source>
</evidence>
<name>A0A558AXU7_9STAP</name>
<dbReference type="Pfam" id="PF13273">
    <property type="entry name" value="DUF4064"/>
    <property type="match status" value="1"/>
</dbReference>
<comment type="caution">
    <text evidence="4">The sequence shown here is derived from an EMBL/GenBank/DDBJ whole genome shotgun (WGS) entry which is preliminary data.</text>
</comment>
<feature type="transmembrane region" description="Helical" evidence="2">
    <location>
        <begin position="89"/>
        <end position="107"/>
    </location>
</feature>
<sequence>MARKNYTQTVEPVSRIAEKIFGWLAWIALLAITALLLFFSLVTMNDAAFVENFRQDMMAQFQQMAQQGQDLGAAPEEITDLVVSWMNNVWLIALYLMIPLILGLFGLLTMRRRILAGFLLLLAAIFTAPLVLGVIAGLIPLFFVIAAILLFVRKDRVVKNDDMEPLDNRRNDYDRNRSNAYDGRRGVATDDAAYNRRRDMENDLEDNQMNRHGDDPVGRYEQDRENQRRADEIDERRRGERSNDLEETRTFRSLDDHDANSRSSSVTYDDQTGRNRGSDDNDRFIDRNIDSSEATGPVTEQEYTRRGGTAGGNEKDNDTTLNDTADKRRGADYDYDATKERRDNVNRRNNDDL</sequence>
<gene>
    <name evidence="4" type="ORF">FO441_01990</name>
</gene>
<proteinExistence type="predicted"/>
<dbReference type="InterPro" id="IPR025273">
    <property type="entry name" value="DUF4064"/>
</dbReference>
<dbReference type="AlphaFoldDB" id="A0A558AXU7"/>
<accession>A0A558AXU7</accession>
<dbReference type="EMBL" id="VMSJ01000001">
    <property type="protein sequence ID" value="TVT29070.1"/>
    <property type="molecule type" value="Genomic_DNA"/>
</dbReference>